<feature type="domain" description="Biotin carboxylation" evidence="10">
    <location>
        <begin position="1"/>
        <end position="447"/>
    </location>
</feature>
<sequence>MFDKILIANRGEIACRVIRTARRLGVATVAVYSQADADAQHVRLADEAWPIGGPRPQDSYLRGDAILEVARRSGAQAIHPGYGFLSENADFADAVKAAGLAFIGPSGDSMRKMGSKAGAKDLMAAAGVPVVPGYTGEDQSPQLLAREAGRIGYPLMIKAAHGGGGKGMRIVRSAEEFLPSLGSCQREAKNAFGRDRVLLERYIESPRHIEIQVFGDAQGNAIHLGERECSAQRRYQKVLEESPSPFVTPELRAAMGAAAVQAAHAIDYANAGTVEFIVAPSGEFFFMEINTRLQVEHPVTELVTGLDLVEWQLRIAGGEPLPLAQGDIVQRGHAIEVRLYAEDPDAGFLPGSGRLERLRLPAPSTHVRVDSGVVEGDTVTIFYDPMIAKLVVWDEDRPRALARMREALMRCEIEGPKSNIAFLERLVRHPAIVDASIDTGYLDRHLDAFIGGDENDADPVAAAATVALLQDEAGTRAAAARSGDPSSPWAIADGWRLGHAGRRRLALRLGDARREITAHGADGEYRIESDGATVTVSGARLSAATPADPGLPARGTATPDMADAGLGARFDGRGRRYRIDADARRILLHDGERRWRYERVPAYQADHAGTEGSGDQVVAPMPGRIVLVRVADGDNVVQGQELLVMEAMKMELSLKAPRDGVVAEVRAAEGEFVDADASLVVLET</sequence>
<dbReference type="InterPro" id="IPR001882">
    <property type="entry name" value="Biotin_BS"/>
</dbReference>
<feature type="region of interest" description="Disordered" evidence="7">
    <location>
        <begin position="545"/>
        <end position="564"/>
    </location>
</feature>
<dbReference type="Pfam" id="PF02785">
    <property type="entry name" value="Biotin_carb_C"/>
    <property type="match status" value="1"/>
</dbReference>
<dbReference type="Gene3D" id="2.40.50.100">
    <property type="match status" value="1"/>
</dbReference>
<evidence type="ECO:0000256" key="2">
    <source>
        <dbReference type="ARBA" id="ARBA00022598"/>
    </source>
</evidence>
<evidence type="ECO:0000256" key="4">
    <source>
        <dbReference type="ARBA" id="ARBA00022840"/>
    </source>
</evidence>
<keyword evidence="2" id="KW-0436">Ligase</keyword>
<dbReference type="InterPro" id="IPR011761">
    <property type="entry name" value="ATP-grasp"/>
</dbReference>
<dbReference type="InterPro" id="IPR005481">
    <property type="entry name" value="BC-like_N"/>
</dbReference>
<gene>
    <name evidence="11" type="ORF">ACFOM9_04055</name>
</gene>
<dbReference type="InterPro" id="IPR050856">
    <property type="entry name" value="Biotin_carboxylase_complex"/>
</dbReference>
<dbReference type="PROSITE" id="PS00867">
    <property type="entry name" value="CPSASE_2"/>
    <property type="match status" value="1"/>
</dbReference>
<evidence type="ECO:0000313" key="11">
    <source>
        <dbReference type="EMBL" id="MFC3659253.1"/>
    </source>
</evidence>
<keyword evidence="5" id="KW-0092">Biotin</keyword>
<protein>
    <submittedName>
        <fullName evidence="11">Acetyl/propionyl/methylcrotonyl-CoA carboxylase subunit alpha</fullName>
    </submittedName>
</protein>
<dbReference type="SUPFAM" id="SSF51230">
    <property type="entry name" value="Single hybrid motif"/>
    <property type="match status" value="1"/>
</dbReference>
<dbReference type="InterPro" id="IPR016185">
    <property type="entry name" value="PreATP-grasp_dom_sf"/>
</dbReference>
<dbReference type="InterPro" id="IPR005482">
    <property type="entry name" value="Biotin_COase_C"/>
</dbReference>
<evidence type="ECO:0000256" key="7">
    <source>
        <dbReference type="SAM" id="MobiDB-lite"/>
    </source>
</evidence>
<dbReference type="Gene3D" id="3.30.700.40">
    <property type="match status" value="1"/>
</dbReference>
<dbReference type="EMBL" id="JBHRYF010000001">
    <property type="protein sequence ID" value="MFC3659253.1"/>
    <property type="molecule type" value="Genomic_DNA"/>
</dbReference>
<dbReference type="RefSeq" id="WP_386706404.1">
    <property type="nucleotide sequence ID" value="NZ_JBHRYF010000001.1"/>
</dbReference>
<dbReference type="InterPro" id="IPR011764">
    <property type="entry name" value="Biotin_carboxylation_dom"/>
</dbReference>
<dbReference type="InterPro" id="IPR048429">
    <property type="entry name" value="MCC_alpha_BT"/>
</dbReference>
<accession>A0ABV7URU1</accession>
<dbReference type="PANTHER" id="PTHR18866">
    <property type="entry name" value="CARBOXYLASE:PYRUVATE/ACETYL-COA/PROPIONYL-COA CARBOXYLASE"/>
    <property type="match status" value="1"/>
</dbReference>
<keyword evidence="3 6" id="KW-0547">Nucleotide-binding</keyword>
<evidence type="ECO:0000256" key="5">
    <source>
        <dbReference type="ARBA" id="ARBA00023267"/>
    </source>
</evidence>
<evidence type="ECO:0000256" key="6">
    <source>
        <dbReference type="PROSITE-ProRule" id="PRU00409"/>
    </source>
</evidence>
<dbReference type="Gene3D" id="3.30.470.20">
    <property type="entry name" value="ATP-grasp fold, B domain"/>
    <property type="match status" value="1"/>
</dbReference>
<proteinExistence type="predicted"/>
<reference evidence="12" key="1">
    <citation type="journal article" date="2019" name="Int. J. Syst. Evol. Microbiol.">
        <title>The Global Catalogue of Microorganisms (GCM) 10K type strain sequencing project: providing services to taxonomists for standard genome sequencing and annotation.</title>
        <authorList>
            <consortium name="The Broad Institute Genomics Platform"/>
            <consortium name="The Broad Institute Genome Sequencing Center for Infectious Disease"/>
            <person name="Wu L."/>
            <person name="Ma J."/>
        </authorList>
    </citation>
    <scope>NUCLEOTIDE SEQUENCE [LARGE SCALE GENOMIC DNA]</scope>
    <source>
        <strain evidence="12">KCTC 42211</strain>
    </source>
</reference>
<comment type="caution">
    <text evidence="11">The sequence shown here is derived from an EMBL/GenBank/DDBJ whole genome shotgun (WGS) entry which is preliminary data.</text>
</comment>
<dbReference type="SUPFAM" id="SSF56059">
    <property type="entry name" value="Glutathione synthetase ATP-binding domain-like"/>
    <property type="match status" value="1"/>
</dbReference>
<dbReference type="Pfam" id="PF00289">
    <property type="entry name" value="Biotin_carb_N"/>
    <property type="match status" value="1"/>
</dbReference>
<evidence type="ECO:0000313" key="12">
    <source>
        <dbReference type="Proteomes" id="UP001595724"/>
    </source>
</evidence>
<evidence type="ECO:0000256" key="3">
    <source>
        <dbReference type="ARBA" id="ARBA00022741"/>
    </source>
</evidence>
<dbReference type="SUPFAM" id="SSF51246">
    <property type="entry name" value="Rudiment single hybrid motif"/>
    <property type="match status" value="1"/>
</dbReference>
<dbReference type="SUPFAM" id="SSF52440">
    <property type="entry name" value="PreATP-grasp domain"/>
    <property type="match status" value="1"/>
</dbReference>
<dbReference type="PROSITE" id="PS50968">
    <property type="entry name" value="BIOTINYL_LIPOYL"/>
    <property type="match status" value="1"/>
</dbReference>
<keyword evidence="4 6" id="KW-0067">ATP-binding</keyword>
<dbReference type="Pfam" id="PF21139">
    <property type="entry name" value="BT_MCC_alpha"/>
    <property type="match status" value="1"/>
</dbReference>
<evidence type="ECO:0000259" key="10">
    <source>
        <dbReference type="PROSITE" id="PS50979"/>
    </source>
</evidence>
<feature type="domain" description="Lipoyl-binding" evidence="8">
    <location>
        <begin position="608"/>
        <end position="683"/>
    </location>
</feature>
<evidence type="ECO:0000256" key="1">
    <source>
        <dbReference type="ARBA" id="ARBA00001953"/>
    </source>
</evidence>
<dbReference type="InterPro" id="IPR011054">
    <property type="entry name" value="Rudment_hybrid_motif"/>
</dbReference>
<dbReference type="PROSITE" id="PS50975">
    <property type="entry name" value="ATP_GRASP"/>
    <property type="match status" value="1"/>
</dbReference>
<dbReference type="PANTHER" id="PTHR18866:SF33">
    <property type="entry name" value="METHYLCROTONOYL-COA CARBOXYLASE SUBUNIT ALPHA, MITOCHONDRIAL-RELATED"/>
    <property type="match status" value="1"/>
</dbReference>
<dbReference type="PROSITE" id="PS00188">
    <property type="entry name" value="BIOTIN"/>
    <property type="match status" value="1"/>
</dbReference>
<dbReference type="CDD" id="cd06850">
    <property type="entry name" value="biotinyl_domain"/>
    <property type="match status" value="1"/>
</dbReference>
<feature type="domain" description="ATP-grasp" evidence="9">
    <location>
        <begin position="120"/>
        <end position="317"/>
    </location>
</feature>
<dbReference type="InterPro" id="IPR011053">
    <property type="entry name" value="Single_hybrid_motif"/>
</dbReference>
<organism evidence="11 12">
    <name type="scientific">Luteimonas notoginsengisoli</name>
    <dbReference type="NCBI Taxonomy" id="1578200"/>
    <lineage>
        <taxon>Bacteria</taxon>
        <taxon>Pseudomonadati</taxon>
        <taxon>Pseudomonadota</taxon>
        <taxon>Gammaproteobacteria</taxon>
        <taxon>Lysobacterales</taxon>
        <taxon>Lysobacteraceae</taxon>
        <taxon>Luteimonas</taxon>
    </lineage>
</organism>
<dbReference type="SMART" id="SM00878">
    <property type="entry name" value="Biotin_carb_C"/>
    <property type="match status" value="1"/>
</dbReference>
<dbReference type="PROSITE" id="PS00866">
    <property type="entry name" value="CPSASE_1"/>
    <property type="match status" value="1"/>
</dbReference>
<keyword evidence="12" id="KW-1185">Reference proteome</keyword>
<dbReference type="PROSITE" id="PS50979">
    <property type="entry name" value="BC"/>
    <property type="match status" value="1"/>
</dbReference>
<evidence type="ECO:0000259" key="8">
    <source>
        <dbReference type="PROSITE" id="PS50968"/>
    </source>
</evidence>
<dbReference type="InterPro" id="IPR000089">
    <property type="entry name" value="Biotin_lipoyl"/>
</dbReference>
<dbReference type="Pfam" id="PF02786">
    <property type="entry name" value="CPSase_L_D2"/>
    <property type="match status" value="1"/>
</dbReference>
<dbReference type="Pfam" id="PF00364">
    <property type="entry name" value="Biotin_lipoyl"/>
    <property type="match status" value="1"/>
</dbReference>
<name>A0ABV7URU1_9GAMM</name>
<dbReference type="InterPro" id="IPR005479">
    <property type="entry name" value="CPAse_ATP-bd"/>
</dbReference>
<evidence type="ECO:0000259" key="9">
    <source>
        <dbReference type="PROSITE" id="PS50975"/>
    </source>
</evidence>
<dbReference type="Proteomes" id="UP001595724">
    <property type="component" value="Unassembled WGS sequence"/>
</dbReference>
<comment type="cofactor">
    <cofactor evidence="1">
        <name>biotin</name>
        <dbReference type="ChEBI" id="CHEBI:57586"/>
    </cofactor>
</comment>